<name>K5DC51_RHOBT</name>
<gene>
    <name evidence="1" type="ORF">RBSH_04283</name>
</gene>
<comment type="caution">
    <text evidence="1">The sequence shown here is derived from an EMBL/GenBank/DDBJ whole genome shotgun (WGS) entry which is preliminary data.</text>
</comment>
<protein>
    <submittedName>
        <fullName evidence="1">Uncharacterized protein</fullName>
    </submittedName>
</protein>
<accession>K5DC51</accession>
<proteinExistence type="predicted"/>
<dbReference type="PATRIC" id="fig|993517.3.peg.4654"/>
<sequence length="49" mass="5410">MCWRSSAALSADIKLHSGNASDDRVAALWFPFQKGRSATSVHRMVRPGH</sequence>
<dbReference type="EMBL" id="AMCW01000122">
    <property type="protein sequence ID" value="EKK00399.1"/>
    <property type="molecule type" value="Genomic_DNA"/>
</dbReference>
<evidence type="ECO:0000313" key="2">
    <source>
        <dbReference type="Proteomes" id="UP000007993"/>
    </source>
</evidence>
<dbReference type="Proteomes" id="UP000007993">
    <property type="component" value="Unassembled WGS sequence"/>
</dbReference>
<evidence type="ECO:0000313" key="1">
    <source>
        <dbReference type="EMBL" id="EKK00399.1"/>
    </source>
</evidence>
<reference evidence="1 2" key="1">
    <citation type="journal article" date="2013" name="Mar. Genomics">
        <title>Expression of sulfatases in Rhodopirellula baltica and the diversity of sulfatases in the genus Rhodopirellula.</title>
        <authorList>
            <person name="Wegner C.E."/>
            <person name="Richter-Heitmann T."/>
            <person name="Klindworth A."/>
            <person name="Klockow C."/>
            <person name="Richter M."/>
            <person name="Achstetter T."/>
            <person name="Glockner F.O."/>
            <person name="Harder J."/>
        </authorList>
    </citation>
    <scope>NUCLEOTIDE SEQUENCE [LARGE SCALE GENOMIC DNA]</scope>
    <source>
        <strain evidence="1 2">SH28</strain>
    </source>
</reference>
<organism evidence="1 2">
    <name type="scientific">Rhodopirellula baltica SH28</name>
    <dbReference type="NCBI Taxonomy" id="993517"/>
    <lineage>
        <taxon>Bacteria</taxon>
        <taxon>Pseudomonadati</taxon>
        <taxon>Planctomycetota</taxon>
        <taxon>Planctomycetia</taxon>
        <taxon>Pirellulales</taxon>
        <taxon>Pirellulaceae</taxon>
        <taxon>Rhodopirellula</taxon>
    </lineage>
</organism>
<dbReference type="AlphaFoldDB" id="K5DC51"/>